<dbReference type="EMBL" id="QKYU01000019">
    <property type="protein sequence ID" value="PZW42138.1"/>
    <property type="molecule type" value="Genomic_DNA"/>
</dbReference>
<dbReference type="GO" id="GO:0005509">
    <property type="term" value="F:calcium ion binding"/>
    <property type="evidence" value="ECO:0007669"/>
    <property type="project" value="InterPro"/>
</dbReference>
<dbReference type="PROSITE" id="PS50222">
    <property type="entry name" value="EF_HAND_2"/>
    <property type="match status" value="1"/>
</dbReference>
<reference evidence="3 4" key="1">
    <citation type="submission" date="2018-06" db="EMBL/GenBank/DDBJ databases">
        <title>Genomic Encyclopedia of Archaeal and Bacterial Type Strains, Phase II (KMG-II): from individual species to whole genera.</title>
        <authorList>
            <person name="Goeker M."/>
        </authorList>
    </citation>
    <scope>NUCLEOTIDE SEQUENCE [LARGE SCALE GENOMIC DNA]</scope>
    <source>
        <strain evidence="3 4">DSM 24525</strain>
    </source>
</reference>
<keyword evidence="4" id="KW-1185">Reference proteome</keyword>
<evidence type="ECO:0000259" key="2">
    <source>
        <dbReference type="PROSITE" id="PS50222"/>
    </source>
</evidence>
<dbReference type="SUPFAM" id="SSF47473">
    <property type="entry name" value="EF-hand"/>
    <property type="match status" value="1"/>
</dbReference>
<comment type="caution">
    <text evidence="3">The sequence shown here is derived from an EMBL/GenBank/DDBJ whole genome shotgun (WGS) entry which is preliminary data.</text>
</comment>
<feature type="domain" description="EF-hand" evidence="2">
    <location>
        <begin position="14"/>
        <end position="49"/>
    </location>
</feature>
<evidence type="ECO:0000256" key="1">
    <source>
        <dbReference type="SAM" id="MobiDB-lite"/>
    </source>
</evidence>
<sequence length="144" mass="14409">MIASAGGAGMDMAQIREIRAQLFKKADADQSGGLTLSEFTALGQSLPGGPAATAGTSATDAAQAMFSRRDTDGDGSLTEAEMDVRRPPEGGGLGPDVLAALFGQQESSQAATGGGQVQALMQQLLRSLQQNGGRSAAASAPLSA</sequence>
<dbReference type="Proteomes" id="UP000249688">
    <property type="component" value="Unassembled WGS sequence"/>
</dbReference>
<gene>
    <name evidence="3" type="ORF">C8P66_11930</name>
</gene>
<feature type="region of interest" description="Disordered" evidence="1">
    <location>
        <begin position="66"/>
        <end position="95"/>
    </location>
</feature>
<protein>
    <submittedName>
        <fullName evidence="3">EF hand domain-containing protein</fullName>
    </submittedName>
</protein>
<evidence type="ECO:0000313" key="4">
    <source>
        <dbReference type="Proteomes" id="UP000249688"/>
    </source>
</evidence>
<proteinExistence type="predicted"/>
<dbReference type="AlphaFoldDB" id="A0A2W7I7J9"/>
<evidence type="ECO:0000313" key="3">
    <source>
        <dbReference type="EMBL" id="PZW42138.1"/>
    </source>
</evidence>
<dbReference type="PROSITE" id="PS00018">
    <property type="entry name" value="EF_HAND_1"/>
    <property type="match status" value="1"/>
</dbReference>
<dbReference type="InterPro" id="IPR002048">
    <property type="entry name" value="EF_hand_dom"/>
</dbReference>
<dbReference type="OrthoDB" id="7281467at2"/>
<dbReference type="Gene3D" id="1.10.238.10">
    <property type="entry name" value="EF-hand"/>
    <property type="match status" value="1"/>
</dbReference>
<dbReference type="Pfam" id="PF13202">
    <property type="entry name" value="EF-hand_5"/>
    <property type="match status" value="1"/>
</dbReference>
<organism evidence="3 4">
    <name type="scientific">Humitalea rosea</name>
    <dbReference type="NCBI Taxonomy" id="990373"/>
    <lineage>
        <taxon>Bacteria</taxon>
        <taxon>Pseudomonadati</taxon>
        <taxon>Pseudomonadota</taxon>
        <taxon>Alphaproteobacteria</taxon>
        <taxon>Acetobacterales</taxon>
        <taxon>Roseomonadaceae</taxon>
        <taxon>Humitalea</taxon>
    </lineage>
</organism>
<dbReference type="InterPro" id="IPR011992">
    <property type="entry name" value="EF-hand-dom_pair"/>
</dbReference>
<name>A0A2W7I7J9_9PROT</name>
<accession>A0A2W7I7J9</accession>
<dbReference type="InterPro" id="IPR018247">
    <property type="entry name" value="EF_Hand_1_Ca_BS"/>
</dbReference>
<dbReference type="RefSeq" id="WP_158537277.1">
    <property type="nucleotide sequence ID" value="NZ_QKYU01000019.1"/>
</dbReference>